<gene>
    <name evidence="4" type="ORF">RhiirA4_456683</name>
</gene>
<dbReference type="InterPro" id="IPR041078">
    <property type="entry name" value="Plavaka"/>
</dbReference>
<keyword evidence="5" id="KW-1185">Reference proteome</keyword>
<evidence type="ECO:0000313" key="4">
    <source>
        <dbReference type="EMBL" id="PKY42812.1"/>
    </source>
</evidence>
<name>A0A2I1G874_9GLOM</name>
<dbReference type="PROSITE" id="PS00028">
    <property type="entry name" value="ZINC_FINGER_C2H2_1"/>
    <property type="match status" value="1"/>
</dbReference>
<organism evidence="4 5">
    <name type="scientific">Rhizophagus irregularis</name>
    <dbReference type="NCBI Taxonomy" id="588596"/>
    <lineage>
        <taxon>Eukaryota</taxon>
        <taxon>Fungi</taxon>
        <taxon>Fungi incertae sedis</taxon>
        <taxon>Mucoromycota</taxon>
        <taxon>Glomeromycotina</taxon>
        <taxon>Glomeromycetes</taxon>
        <taxon>Glomerales</taxon>
        <taxon>Glomeraceae</taxon>
        <taxon>Rhizophagus</taxon>
    </lineage>
</organism>
<evidence type="ECO:0000313" key="5">
    <source>
        <dbReference type="Proteomes" id="UP000234323"/>
    </source>
</evidence>
<feature type="region of interest" description="Disordered" evidence="2">
    <location>
        <begin position="96"/>
        <end position="177"/>
    </location>
</feature>
<dbReference type="GO" id="GO:0008270">
    <property type="term" value="F:zinc ion binding"/>
    <property type="evidence" value="ECO:0007669"/>
    <property type="project" value="UniProtKB-KW"/>
</dbReference>
<sequence>MYNCTLCKRYFSRRTDIAQHYNKNHPYFKHSYTLNWIQDQRQLDFTSISLPTVLNNDIWNDIEGFGDFSQDSSINNRMVNEIKQVFEHNEIDDYITGENNTNEYNCNYAKDDNYANEDEDVDAGKDDDNDAGEDEDDNDADKDEDGAADEDDDNDADEDEDGAADEYEYYDADENEDGAADEHEYYDENEVKNGDNIDNNGGSYGVGLSNAYEILNSKTEPKQSLWPSETYREFMTAVTQYHLSDAAADSMLRIIRKSCTETLPSSTRKGRMYMDQMDIKNFNIKTKNLCEFEGKIYKFQYRPIFDAIKSLVSNTDLSKDFLFDYNEQWESNKNGTLVRVYSEQNTANWWRERQNPFSKILAVMIYTDGTTLDSLGKQSEYPIFLTLGNILNWRRNFPDAKVLIGFLPHLTTRNNKLRESKEFRQMQRKLEQCALKILLEPLLQNDSIYLAINGTVEHFTPYLSTILADMLEAQNICCTYKSYHAKYPCYKCLTPGDQLNNMHIEQNSIILRTHENMREAVISHNAAEYSIHDHENFFWNFRMTNIYDAVAMDRMHLQEIGLFPYMLNFTRDMIMQQCGNKILTKMDNRLANITPFNGLKILSKGYQRGVKFTGAEMRDVMKIIIFVIDELYTVDDKNAASMSFIPYMTLIDCYIKFVKMYIMSRKEQFSEDDLRIFENEIIDWTRAFVKLFKRFSPSSLQLPKLHMWRYHTIHTIQRYGAINGLTTETYETLHKNWVKNPYRMTNKKNILDQMFKMIRRQTIISIPKKIFKSKLEIMKSLLWELPISELQSLQIKLEHEKIVDDLCIEGMNHLINCLDHYLDEKSNVSESEDIYLKIYATGILSNNEIIYATSKFHGRARFSDVAIAMEDADYLTDDGICYGKVLMLAEISFLPNHPILPIVLVHWYDYYSKRHPIKYECPHMKFVNKYDVIPFNSIAVVIC</sequence>
<dbReference type="VEuPathDB" id="FungiDB:RhiirFUN_023915"/>
<accession>A0A2I1G874</accession>
<dbReference type="VEuPathDB" id="FungiDB:RhiirFUN_007256"/>
<keyword evidence="1" id="KW-0863">Zinc-finger</keyword>
<evidence type="ECO:0000256" key="1">
    <source>
        <dbReference type="PROSITE-ProRule" id="PRU00042"/>
    </source>
</evidence>
<dbReference type="VEuPathDB" id="FungiDB:FUN_014942"/>
<dbReference type="PROSITE" id="PS50157">
    <property type="entry name" value="ZINC_FINGER_C2H2_2"/>
    <property type="match status" value="1"/>
</dbReference>
<feature type="compositionally biased region" description="Acidic residues" evidence="2">
    <location>
        <begin position="114"/>
        <end position="177"/>
    </location>
</feature>
<dbReference type="Proteomes" id="UP000234323">
    <property type="component" value="Unassembled WGS sequence"/>
</dbReference>
<comment type="caution">
    <text evidence="4">The sequence shown here is derived from an EMBL/GenBank/DDBJ whole genome shotgun (WGS) entry which is preliminary data.</text>
</comment>
<evidence type="ECO:0000259" key="3">
    <source>
        <dbReference type="PROSITE" id="PS50157"/>
    </source>
</evidence>
<feature type="domain" description="C2H2-type" evidence="3">
    <location>
        <begin position="2"/>
        <end position="30"/>
    </location>
</feature>
<dbReference type="VEuPathDB" id="FungiDB:FUN_020170"/>
<protein>
    <recommendedName>
        <fullName evidence="3">C2H2-type domain-containing protein</fullName>
    </recommendedName>
</protein>
<dbReference type="VEuPathDB" id="FungiDB:RhiirFUN_017416"/>
<reference evidence="4 5" key="1">
    <citation type="submission" date="2015-10" db="EMBL/GenBank/DDBJ databases">
        <title>Genome analyses suggest a sexual origin of heterokaryosis in a supposedly ancient asexual fungus.</title>
        <authorList>
            <person name="Ropars J."/>
            <person name="Sedzielewska K."/>
            <person name="Noel J."/>
            <person name="Charron P."/>
            <person name="Farinelli L."/>
            <person name="Marton T."/>
            <person name="Kruger M."/>
            <person name="Pelin A."/>
            <person name="Brachmann A."/>
            <person name="Corradi N."/>
        </authorList>
    </citation>
    <scope>NUCLEOTIDE SEQUENCE [LARGE SCALE GENOMIC DNA]</scope>
    <source>
        <strain evidence="4 5">A4</strain>
    </source>
</reference>
<keyword evidence="1" id="KW-0862">Zinc</keyword>
<proteinExistence type="predicted"/>
<dbReference type="VEuPathDB" id="FungiDB:RhiirA1_398574"/>
<dbReference type="EMBL" id="LLXI01000219">
    <property type="protein sequence ID" value="PKY42812.1"/>
    <property type="molecule type" value="Genomic_DNA"/>
</dbReference>
<dbReference type="InterPro" id="IPR013087">
    <property type="entry name" value="Znf_C2H2_type"/>
</dbReference>
<dbReference type="VEuPathDB" id="FungiDB:RhiirA1_481290"/>
<dbReference type="AlphaFoldDB" id="A0A2I1G874"/>
<dbReference type="Pfam" id="PF18759">
    <property type="entry name" value="Plavaka"/>
    <property type="match status" value="1"/>
</dbReference>
<evidence type="ECO:0000256" key="2">
    <source>
        <dbReference type="SAM" id="MobiDB-lite"/>
    </source>
</evidence>
<keyword evidence="1" id="KW-0479">Metal-binding</keyword>